<dbReference type="PANTHER" id="PTHR48207:SF3">
    <property type="entry name" value="SUCCINATE--HYDROXYMETHYLGLUTARATE COA-TRANSFERASE"/>
    <property type="match status" value="1"/>
</dbReference>
<evidence type="ECO:0000313" key="2">
    <source>
        <dbReference type="EMBL" id="NYI67151.1"/>
    </source>
</evidence>
<accession>A0A7Z0D0A5</accession>
<reference evidence="2 3" key="1">
    <citation type="submission" date="2020-07" db="EMBL/GenBank/DDBJ databases">
        <title>Sequencing the genomes of 1000 actinobacteria strains.</title>
        <authorList>
            <person name="Klenk H.-P."/>
        </authorList>
    </citation>
    <scope>NUCLEOTIDE SEQUENCE [LARGE SCALE GENOMIC DNA]</scope>
    <source>
        <strain evidence="2 3">DSM 26341</strain>
    </source>
</reference>
<dbReference type="InterPro" id="IPR044855">
    <property type="entry name" value="CoA-Trfase_III_dom3_sf"/>
</dbReference>
<gene>
    <name evidence="2" type="ORF">BJY26_001457</name>
</gene>
<dbReference type="EC" id="2.8.3.16" evidence="2"/>
<dbReference type="Gene3D" id="3.30.1540.10">
    <property type="entry name" value="formyl-coa transferase, domain 3"/>
    <property type="match status" value="1"/>
</dbReference>
<dbReference type="InterPro" id="IPR023606">
    <property type="entry name" value="CoA-Trfase_III_dom_1_sf"/>
</dbReference>
<dbReference type="Gene3D" id="3.40.50.10540">
    <property type="entry name" value="Crotonobetainyl-coa:carnitine coa-transferase, domain 1"/>
    <property type="match status" value="1"/>
</dbReference>
<keyword evidence="3" id="KW-1185">Reference proteome</keyword>
<keyword evidence="1 2" id="KW-0808">Transferase</keyword>
<dbReference type="GO" id="GO:0033608">
    <property type="term" value="F:formyl-CoA transferase activity"/>
    <property type="evidence" value="ECO:0007669"/>
    <property type="project" value="UniProtKB-EC"/>
</dbReference>
<evidence type="ECO:0000256" key="1">
    <source>
        <dbReference type="ARBA" id="ARBA00022679"/>
    </source>
</evidence>
<evidence type="ECO:0000313" key="3">
    <source>
        <dbReference type="Proteomes" id="UP000539111"/>
    </source>
</evidence>
<dbReference type="AlphaFoldDB" id="A0A7Z0D0A5"/>
<name>A0A7Z0D0A5_9MICO</name>
<dbReference type="Proteomes" id="UP000539111">
    <property type="component" value="Unassembled WGS sequence"/>
</dbReference>
<dbReference type="PANTHER" id="PTHR48207">
    <property type="entry name" value="SUCCINATE--HYDROXYMETHYLGLUTARATE COA-TRANSFERASE"/>
    <property type="match status" value="1"/>
</dbReference>
<dbReference type="RefSeq" id="WP_179426930.1">
    <property type="nucleotide sequence ID" value="NZ_JACBZP010000001.1"/>
</dbReference>
<protein>
    <submittedName>
        <fullName evidence="2">Formyl-CoA transferase</fullName>
        <ecNumber evidence="2">2.8.3.16</ecNumber>
    </submittedName>
</protein>
<proteinExistence type="predicted"/>
<sequence length="398" mass="42585">MTEQSHAPLAGITVLEVGVFMAAPFAGMQLADLGARVIKIENPDGGEPTRLSGPFIDGQSSPFMRLNRNKESLALNLKSDSGKAAFKQLAARADVVIENFRPGAMRRLGLGYEDLRADNPSLIYASGSGWGQTGPMATLPGLDIMAQARSGLMSITGFPDMPPAKVGVPICDLTTALYLSLAVTAAIHERGTSGEGQYIDVSLFESGVSYAVWEAGAYFAEGTVGGPNGSAHQNQAPYQAVKSKDGYVTIGANTPRNWESFCRALDLTELPDDERFATGPDRLRNRQQLADIIEQRTETLTTSEVVDLLTETGVPCAPISGYGEVFTDDTLEAREFFWDGDHATVGAVRQIGSPMRFSRTPAVRRAAGPMLGADNRTILGELGYEGEELDELCNTVKG</sequence>
<dbReference type="EMBL" id="JACBZP010000001">
    <property type="protein sequence ID" value="NYI67151.1"/>
    <property type="molecule type" value="Genomic_DNA"/>
</dbReference>
<dbReference type="InterPro" id="IPR050483">
    <property type="entry name" value="CoA-transferase_III_domain"/>
</dbReference>
<comment type="caution">
    <text evidence="2">The sequence shown here is derived from an EMBL/GenBank/DDBJ whole genome shotgun (WGS) entry which is preliminary data.</text>
</comment>
<dbReference type="InterPro" id="IPR003673">
    <property type="entry name" value="CoA-Trfase_fam_III"/>
</dbReference>
<dbReference type="SUPFAM" id="SSF89796">
    <property type="entry name" value="CoA-transferase family III (CaiB/BaiF)"/>
    <property type="match status" value="1"/>
</dbReference>
<dbReference type="Pfam" id="PF02515">
    <property type="entry name" value="CoA_transf_3"/>
    <property type="match status" value="1"/>
</dbReference>
<organism evidence="2 3">
    <name type="scientific">Spelaeicoccus albus</name>
    <dbReference type="NCBI Taxonomy" id="1280376"/>
    <lineage>
        <taxon>Bacteria</taxon>
        <taxon>Bacillati</taxon>
        <taxon>Actinomycetota</taxon>
        <taxon>Actinomycetes</taxon>
        <taxon>Micrococcales</taxon>
        <taxon>Brevibacteriaceae</taxon>
        <taxon>Spelaeicoccus</taxon>
    </lineage>
</organism>